<keyword evidence="1" id="KW-0472">Membrane</keyword>
<protein>
    <submittedName>
        <fullName evidence="2">Uncharacterized protein</fullName>
    </submittedName>
</protein>
<accession>A0A2G6KF10</accession>
<dbReference type="Gene3D" id="3.40.190.10">
    <property type="entry name" value="Periplasmic binding protein-like II"/>
    <property type="match status" value="1"/>
</dbReference>
<gene>
    <name evidence="2" type="ORF">CSA56_11495</name>
</gene>
<keyword evidence="1" id="KW-1133">Transmembrane helix</keyword>
<comment type="caution">
    <text evidence="2">The sequence shown here is derived from an EMBL/GenBank/DDBJ whole genome shotgun (WGS) entry which is preliminary data.</text>
</comment>
<reference evidence="2 3" key="1">
    <citation type="submission" date="2017-10" db="EMBL/GenBank/DDBJ databases">
        <title>Novel microbial diversity and functional potential in the marine mammal oral microbiome.</title>
        <authorList>
            <person name="Dudek N.K."/>
            <person name="Sun C.L."/>
            <person name="Burstein D."/>
            <person name="Kantor R.S."/>
            <person name="Aliaga Goltsman D.S."/>
            <person name="Bik E.M."/>
            <person name="Thomas B.C."/>
            <person name="Banfield J.F."/>
            <person name="Relman D.A."/>
        </authorList>
    </citation>
    <scope>NUCLEOTIDE SEQUENCE [LARGE SCALE GENOMIC DNA]</scope>
    <source>
        <strain evidence="2">DOLJORAL78_47_16</strain>
    </source>
</reference>
<keyword evidence="1" id="KW-0812">Transmembrane</keyword>
<name>A0A2G6KF10_9BACT</name>
<organism evidence="2 3">
    <name type="scientific">candidate division KSB3 bacterium</name>
    <dbReference type="NCBI Taxonomy" id="2044937"/>
    <lineage>
        <taxon>Bacteria</taxon>
        <taxon>candidate division KSB3</taxon>
    </lineage>
</organism>
<dbReference type="Proteomes" id="UP000230821">
    <property type="component" value="Unassembled WGS sequence"/>
</dbReference>
<dbReference type="AlphaFoldDB" id="A0A2G6KF10"/>
<feature type="transmembrane region" description="Helical" evidence="1">
    <location>
        <begin position="15"/>
        <end position="35"/>
    </location>
</feature>
<evidence type="ECO:0000256" key="1">
    <source>
        <dbReference type="SAM" id="Phobius"/>
    </source>
</evidence>
<proteinExistence type="predicted"/>
<dbReference type="EMBL" id="PDSK01000097">
    <property type="protein sequence ID" value="PIE33542.1"/>
    <property type="molecule type" value="Genomic_DNA"/>
</dbReference>
<evidence type="ECO:0000313" key="3">
    <source>
        <dbReference type="Proteomes" id="UP000230821"/>
    </source>
</evidence>
<sequence>MIVKIDRKKWENFWYYYKIHFWVGVFIVLFIIMTIRDCSQRIEPDVSWGYMGSDLTAERIRSLEQELLPLVQDANHDGKTHLRLYALSDPQQIVVMMASGDTQLFTFDAEVFTNFATGGAFQVLDTLIEAYQVDVSAHPEVLLQAQETPEKHVYGLPLEGNVLLEQTGFRLEGKYLGVRVAKHPGKSLDSIAYENAYAILQRLLQEY</sequence>
<evidence type="ECO:0000313" key="2">
    <source>
        <dbReference type="EMBL" id="PIE33542.1"/>
    </source>
</evidence>